<evidence type="ECO:0000256" key="5">
    <source>
        <dbReference type="ARBA" id="ARBA00022598"/>
    </source>
</evidence>
<evidence type="ECO:0000256" key="1">
    <source>
        <dbReference type="ARBA" id="ARBA00005150"/>
    </source>
</evidence>
<evidence type="ECO:0000256" key="10">
    <source>
        <dbReference type="ARBA" id="ARBA00030592"/>
    </source>
</evidence>
<dbReference type="EMBL" id="MBFR01000748">
    <property type="protein sequence ID" value="PVU85999.1"/>
    <property type="molecule type" value="Genomic_DNA"/>
</dbReference>
<dbReference type="InterPro" id="IPR036565">
    <property type="entry name" value="Mur-like_cat_sf"/>
</dbReference>
<evidence type="ECO:0000256" key="7">
    <source>
        <dbReference type="ARBA" id="ARBA00022741"/>
    </source>
</evidence>
<dbReference type="GO" id="GO:0006730">
    <property type="term" value="P:one-carbon metabolic process"/>
    <property type="evidence" value="ECO:0007669"/>
    <property type="project" value="UniProtKB-KW"/>
</dbReference>
<dbReference type="Gene3D" id="3.40.1190.10">
    <property type="entry name" value="Mur-like, catalytic domain"/>
    <property type="match status" value="1"/>
</dbReference>
<dbReference type="Proteomes" id="UP000245383">
    <property type="component" value="Unassembled WGS sequence"/>
</dbReference>
<keyword evidence="7" id="KW-0547">Nucleotide-binding</keyword>
<evidence type="ECO:0000313" key="13">
    <source>
        <dbReference type="EMBL" id="PVU85999.1"/>
    </source>
</evidence>
<evidence type="ECO:0000313" key="14">
    <source>
        <dbReference type="Proteomes" id="UP000245383"/>
    </source>
</evidence>
<dbReference type="GO" id="GO:0046872">
    <property type="term" value="F:metal ion binding"/>
    <property type="evidence" value="ECO:0007669"/>
    <property type="project" value="UniProtKB-KW"/>
</dbReference>
<organism evidence="13 14">
    <name type="scientific">Smittium simulii</name>
    <dbReference type="NCBI Taxonomy" id="133385"/>
    <lineage>
        <taxon>Eukaryota</taxon>
        <taxon>Fungi</taxon>
        <taxon>Fungi incertae sedis</taxon>
        <taxon>Zoopagomycota</taxon>
        <taxon>Kickxellomycotina</taxon>
        <taxon>Harpellomycetes</taxon>
        <taxon>Harpellales</taxon>
        <taxon>Legeriomycetaceae</taxon>
        <taxon>Smittium</taxon>
    </lineage>
</organism>
<evidence type="ECO:0000256" key="8">
    <source>
        <dbReference type="ARBA" id="ARBA00022840"/>
    </source>
</evidence>
<dbReference type="InterPro" id="IPR036615">
    <property type="entry name" value="Mur_ligase_C_dom_sf"/>
</dbReference>
<evidence type="ECO:0000256" key="11">
    <source>
        <dbReference type="ARBA" id="ARBA00030876"/>
    </source>
</evidence>
<keyword evidence="8" id="KW-0067">ATP-binding</keyword>
<dbReference type="GO" id="GO:0005829">
    <property type="term" value="C:cytosol"/>
    <property type="evidence" value="ECO:0007669"/>
    <property type="project" value="TreeGrafter"/>
</dbReference>
<evidence type="ECO:0000256" key="6">
    <source>
        <dbReference type="ARBA" id="ARBA00022723"/>
    </source>
</evidence>
<feature type="non-terminal residue" evidence="13">
    <location>
        <position position="415"/>
    </location>
</feature>
<evidence type="ECO:0000256" key="12">
    <source>
        <dbReference type="ARBA" id="ARBA00047493"/>
    </source>
</evidence>
<dbReference type="InterPro" id="IPR001645">
    <property type="entry name" value="Folylpolyglutamate_synth"/>
</dbReference>
<name>A0A2T9Y0X1_9FUNG</name>
<dbReference type="NCBIfam" id="TIGR01499">
    <property type="entry name" value="folC"/>
    <property type="match status" value="1"/>
</dbReference>
<dbReference type="OrthoDB" id="5212574at2759"/>
<dbReference type="SUPFAM" id="SSF53244">
    <property type="entry name" value="MurD-like peptide ligases, peptide-binding domain"/>
    <property type="match status" value="1"/>
</dbReference>
<dbReference type="STRING" id="133385.A0A2T9Y0X1"/>
<sequence>MSVIMLLLLLEDQPIKQTEIFLVYRIDEIKLSADIKDLLEDLDRLNIIHVSGTKGKGSTCAFSESLLRELNSNNNKSTPKNSLNSNVVIKTGLFTSPHMVEVRERIQINGAPISKDIFSKYFFEVWNRIASIEELATIDGDNALTNRIVNKPKKVDIPYFGFLTLLAFHVFMKENVNAAIFEVGIGGEFDLTNVIRNPIVCGITSIGIDHTQILGSKIQDIALQKAGIMKKDSIAYTLDHQKEIVLDVFKKVALERTCKLVILPTPNRFYNDEQLEANLGGKHQILNSILAVNLVCEWVKRTSFFTKEDLCLALNAPESSTSDVWPEWVFKALFATKWPGRSHHFTTPEYPNIHWYLDGAHTADSLTLCTDWFLKNTSHNSNNPCILLFSLSCGRDKISNLESLAKLVKDYRPID</sequence>
<comment type="pathway">
    <text evidence="1">Cofactor biosynthesis; tetrahydrofolylpolyglutamate biosynthesis.</text>
</comment>
<dbReference type="PANTHER" id="PTHR11136">
    <property type="entry name" value="FOLYLPOLYGLUTAMATE SYNTHASE-RELATED"/>
    <property type="match status" value="1"/>
</dbReference>
<dbReference type="PROSITE" id="PS01011">
    <property type="entry name" value="FOLYLPOLYGLU_SYNT_1"/>
    <property type="match status" value="1"/>
</dbReference>
<evidence type="ECO:0000256" key="4">
    <source>
        <dbReference type="ARBA" id="ARBA00022563"/>
    </source>
</evidence>
<dbReference type="AlphaFoldDB" id="A0A2T9Y0X1"/>
<dbReference type="Gene3D" id="3.90.190.20">
    <property type="entry name" value="Mur ligase, C-terminal domain"/>
    <property type="match status" value="1"/>
</dbReference>
<dbReference type="GO" id="GO:0005524">
    <property type="term" value="F:ATP binding"/>
    <property type="evidence" value="ECO:0007669"/>
    <property type="project" value="UniProtKB-KW"/>
</dbReference>
<evidence type="ECO:0000256" key="2">
    <source>
        <dbReference type="ARBA" id="ARBA00008276"/>
    </source>
</evidence>
<keyword evidence="6" id="KW-0479">Metal-binding</keyword>
<keyword evidence="4" id="KW-0554">One-carbon metabolism</keyword>
<accession>A0A2T9Y0X1</accession>
<dbReference type="EC" id="6.3.2.17" evidence="3"/>
<dbReference type="InterPro" id="IPR018109">
    <property type="entry name" value="Folylpolyglutamate_synth_CS"/>
</dbReference>
<dbReference type="SUPFAM" id="SSF53623">
    <property type="entry name" value="MurD-like peptide ligases, catalytic domain"/>
    <property type="match status" value="1"/>
</dbReference>
<dbReference type="UniPathway" id="UPA00850"/>
<evidence type="ECO:0000256" key="3">
    <source>
        <dbReference type="ARBA" id="ARBA00013025"/>
    </source>
</evidence>
<comment type="caution">
    <text evidence="13">The sequence shown here is derived from an EMBL/GenBank/DDBJ whole genome shotgun (WGS) entry which is preliminary data.</text>
</comment>
<dbReference type="PANTHER" id="PTHR11136:SF5">
    <property type="entry name" value="FOLYLPOLYGLUTAMATE SYNTHASE, MITOCHONDRIAL"/>
    <property type="match status" value="1"/>
</dbReference>
<keyword evidence="14" id="KW-1185">Reference proteome</keyword>
<keyword evidence="9" id="KW-0460">Magnesium</keyword>
<reference evidence="13 14" key="1">
    <citation type="journal article" date="2018" name="MBio">
        <title>Comparative Genomics Reveals the Core Gene Toolbox for the Fungus-Insect Symbiosis.</title>
        <authorList>
            <person name="Wang Y."/>
            <person name="Stata M."/>
            <person name="Wang W."/>
            <person name="Stajich J.E."/>
            <person name="White M.M."/>
            <person name="Moncalvo J.M."/>
        </authorList>
    </citation>
    <scope>NUCLEOTIDE SEQUENCE [LARGE SCALE GENOMIC DNA]</scope>
    <source>
        <strain evidence="13 14">SWE-8-4</strain>
    </source>
</reference>
<dbReference type="PROSITE" id="PS01012">
    <property type="entry name" value="FOLYLPOLYGLU_SYNT_2"/>
    <property type="match status" value="1"/>
</dbReference>
<protein>
    <recommendedName>
        <fullName evidence="3">tetrahydrofolate synthase</fullName>
        <ecNumber evidence="3">6.3.2.17</ecNumber>
    </recommendedName>
    <alternativeName>
        <fullName evidence="11">Folylpoly-gamma-glutamate synthetase</fullName>
    </alternativeName>
    <alternativeName>
        <fullName evidence="10">Tetrahydrofolylpolyglutamate synthase</fullName>
    </alternativeName>
</protein>
<proteinExistence type="inferred from homology"/>
<dbReference type="GO" id="GO:0004326">
    <property type="term" value="F:tetrahydrofolylpolyglutamate synthase activity"/>
    <property type="evidence" value="ECO:0007669"/>
    <property type="project" value="UniProtKB-EC"/>
</dbReference>
<comment type="catalytic activity">
    <reaction evidence="12">
        <text>(6S)-5,6,7,8-tetrahydrofolyl-(gamma-L-Glu)(n) + L-glutamate + ATP = (6S)-5,6,7,8-tetrahydrofolyl-(gamma-L-Glu)(n+1) + ADP + phosphate + H(+)</text>
        <dbReference type="Rhea" id="RHEA:10580"/>
        <dbReference type="Rhea" id="RHEA-COMP:14738"/>
        <dbReference type="Rhea" id="RHEA-COMP:14740"/>
        <dbReference type="ChEBI" id="CHEBI:15378"/>
        <dbReference type="ChEBI" id="CHEBI:29985"/>
        <dbReference type="ChEBI" id="CHEBI:30616"/>
        <dbReference type="ChEBI" id="CHEBI:43474"/>
        <dbReference type="ChEBI" id="CHEBI:141005"/>
        <dbReference type="ChEBI" id="CHEBI:456216"/>
        <dbReference type="EC" id="6.3.2.17"/>
    </reaction>
</comment>
<dbReference type="GO" id="GO:0005739">
    <property type="term" value="C:mitochondrion"/>
    <property type="evidence" value="ECO:0007669"/>
    <property type="project" value="TreeGrafter"/>
</dbReference>
<comment type="similarity">
    <text evidence="2">Belongs to the folylpolyglutamate synthase family.</text>
</comment>
<keyword evidence="5" id="KW-0436">Ligase</keyword>
<evidence type="ECO:0000256" key="9">
    <source>
        <dbReference type="ARBA" id="ARBA00022842"/>
    </source>
</evidence>
<gene>
    <name evidence="13" type="ORF">BB561_006841</name>
</gene>